<protein>
    <submittedName>
        <fullName evidence="2">Uncharacterized protein</fullName>
    </submittedName>
</protein>
<dbReference type="Proteomes" id="UP000006514">
    <property type="component" value="Unassembled WGS sequence"/>
</dbReference>
<dbReference type="EMBL" id="JH687817">
    <property type="protein sequence ID" value="EJD39098.1"/>
    <property type="molecule type" value="Genomic_DNA"/>
</dbReference>
<sequence length="123" mass="13633">MKTATAPTRRPSLMQLFGLRDRTNTVLVSAAAADRAVKHAELESSAPPPQKKAKKAAQAQAYDEAELVRRYGRAFISEVALLQFMDGGSTEHNVRRVLKRRAKMEQEEARTRLLSEEGDALPA</sequence>
<evidence type="ECO:0000313" key="2">
    <source>
        <dbReference type="EMBL" id="EJD39098.1"/>
    </source>
</evidence>
<reference evidence="3" key="1">
    <citation type="journal article" date="2012" name="Science">
        <title>The Paleozoic origin of enzymatic lignin decomposition reconstructed from 31 fungal genomes.</title>
        <authorList>
            <person name="Floudas D."/>
            <person name="Binder M."/>
            <person name="Riley R."/>
            <person name="Barry K."/>
            <person name="Blanchette R.A."/>
            <person name="Henrissat B."/>
            <person name="Martinez A.T."/>
            <person name="Otillar R."/>
            <person name="Spatafora J.W."/>
            <person name="Yadav J.S."/>
            <person name="Aerts A."/>
            <person name="Benoit I."/>
            <person name="Boyd A."/>
            <person name="Carlson A."/>
            <person name="Copeland A."/>
            <person name="Coutinho P.M."/>
            <person name="de Vries R.P."/>
            <person name="Ferreira P."/>
            <person name="Findley K."/>
            <person name="Foster B."/>
            <person name="Gaskell J."/>
            <person name="Glotzer D."/>
            <person name="Gorecki P."/>
            <person name="Heitman J."/>
            <person name="Hesse C."/>
            <person name="Hori C."/>
            <person name="Igarashi K."/>
            <person name="Jurgens J.A."/>
            <person name="Kallen N."/>
            <person name="Kersten P."/>
            <person name="Kohler A."/>
            <person name="Kuees U."/>
            <person name="Kumar T.K.A."/>
            <person name="Kuo A."/>
            <person name="LaButti K."/>
            <person name="Larrondo L.F."/>
            <person name="Lindquist E."/>
            <person name="Ling A."/>
            <person name="Lombard V."/>
            <person name="Lucas S."/>
            <person name="Lundell T."/>
            <person name="Martin R."/>
            <person name="McLaughlin D.J."/>
            <person name="Morgenstern I."/>
            <person name="Morin E."/>
            <person name="Murat C."/>
            <person name="Nagy L.G."/>
            <person name="Nolan M."/>
            <person name="Ohm R.A."/>
            <person name="Patyshakuliyeva A."/>
            <person name="Rokas A."/>
            <person name="Ruiz-Duenas F.J."/>
            <person name="Sabat G."/>
            <person name="Salamov A."/>
            <person name="Samejima M."/>
            <person name="Schmutz J."/>
            <person name="Slot J.C."/>
            <person name="St John F."/>
            <person name="Stenlid J."/>
            <person name="Sun H."/>
            <person name="Sun S."/>
            <person name="Syed K."/>
            <person name="Tsang A."/>
            <person name="Wiebenga A."/>
            <person name="Young D."/>
            <person name="Pisabarro A."/>
            <person name="Eastwood D.C."/>
            <person name="Martin F."/>
            <person name="Cullen D."/>
            <person name="Grigoriev I.V."/>
            <person name="Hibbett D.S."/>
        </authorList>
    </citation>
    <scope>NUCLEOTIDE SEQUENCE [LARGE SCALE GENOMIC DNA]</scope>
    <source>
        <strain evidence="3">TFB10046</strain>
    </source>
</reference>
<dbReference type="KEGG" id="adl:AURDEDRAFT_153969"/>
<organism evidence="2 3">
    <name type="scientific">Auricularia subglabra (strain TFB-10046 / SS5)</name>
    <name type="common">White-rot fungus</name>
    <name type="synonym">Auricularia delicata (strain TFB10046)</name>
    <dbReference type="NCBI Taxonomy" id="717982"/>
    <lineage>
        <taxon>Eukaryota</taxon>
        <taxon>Fungi</taxon>
        <taxon>Dikarya</taxon>
        <taxon>Basidiomycota</taxon>
        <taxon>Agaricomycotina</taxon>
        <taxon>Agaricomycetes</taxon>
        <taxon>Auriculariales</taxon>
        <taxon>Auriculariaceae</taxon>
        <taxon>Auricularia</taxon>
    </lineage>
</organism>
<dbReference type="AlphaFoldDB" id="J0DBW8"/>
<dbReference type="InParanoid" id="J0DBW8"/>
<evidence type="ECO:0000256" key="1">
    <source>
        <dbReference type="SAM" id="MobiDB-lite"/>
    </source>
</evidence>
<feature type="region of interest" description="Disordered" evidence="1">
    <location>
        <begin position="39"/>
        <end position="59"/>
    </location>
</feature>
<gene>
    <name evidence="2" type="ORF">AURDEDRAFT_153969</name>
</gene>
<evidence type="ECO:0000313" key="3">
    <source>
        <dbReference type="Proteomes" id="UP000006514"/>
    </source>
</evidence>
<keyword evidence="3" id="KW-1185">Reference proteome</keyword>
<dbReference type="OrthoDB" id="3233731at2759"/>
<proteinExistence type="predicted"/>
<name>J0DBW8_AURST</name>
<accession>J0DBW8</accession>